<protein>
    <submittedName>
        <fullName evidence="1">Uncharacterized protein</fullName>
    </submittedName>
</protein>
<sequence>MFIIESLEKSRTREWSNNLYRQPFYFQK</sequence>
<dbReference type="AlphaFoldDB" id="A0A0E9PZI2"/>
<dbReference type="EMBL" id="GBXM01099092">
    <property type="protein sequence ID" value="JAH09485.1"/>
    <property type="molecule type" value="Transcribed_RNA"/>
</dbReference>
<reference evidence="1" key="2">
    <citation type="journal article" date="2015" name="Fish Shellfish Immunol.">
        <title>Early steps in the European eel (Anguilla anguilla)-Vibrio vulnificus interaction in the gills: Role of the RtxA13 toxin.</title>
        <authorList>
            <person name="Callol A."/>
            <person name="Pajuelo D."/>
            <person name="Ebbesson L."/>
            <person name="Teles M."/>
            <person name="MacKenzie S."/>
            <person name="Amaro C."/>
        </authorList>
    </citation>
    <scope>NUCLEOTIDE SEQUENCE</scope>
</reference>
<accession>A0A0E9PZI2</accession>
<name>A0A0E9PZI2_ANGAN</name>
<reference evidence="1" key="1">
    <citation type="submission" date="2014-11" db="EMBL/GenBank/DDBJ databases">
        <authorList>
            <person name="Amaro Gonzalez C."/>
        </authorList>
    </citation>
    <scope>NUCLEOTIDE SEQUENCE</scope>
</reference>
<proteinExistence type="predicted"/>
<evidence type="ECO:0000313" key="1">
    <source>
        <dbReference type="EMBL" id="JAH09485.1"/>
    </source>
</evidence>
<organism evidence="1">
    <name type="scientific">Anguilla anguilla</name>
    <name type="common">European freshwater eel</name>
    <name type="synonym">Muraena anguilla</name>
    <dbReference type="NCBI Taxonomy" id="7936"/>
    <lineage>
        <taxon>Eukaryota</taxon>
        <taxon>Metazoa</taxon>
        <taxon>Chordata</taxon>
        <taxon>Craniata</taxon>
        <taxon>Vertebrata</taxon>
        <taxon>Euteleostomi</taxon>
        <taxon>Actinopterygii</taxon>
        <taxon>Neopterygii</taxon>
        <taxon>Teleostei</taxon>
        <taxon>Anguilliformes</taxon>
        <taxon>Anguillidae</taxon>
        <taxon>Anguilla</taxon>
    </lineage>
</organism>